<evidence type="ECO:0000313" key="9">
    <source>
        <dbReference type="EMBL" id="AGL85675.1"/>
    </source>
</evidence>
<organism evidence="9 10">
    <name type="scientific">Pseudomonas protegens (strain DSM 19095 / LMG 27888 / CFBP 6595 / CHA0)</name>
    <dbReference type="NCBI Taxonomy" id="1124983"/>
    <lineage>
        <taxon>Bacteria</taxon>
        <taxon>Pseudomonadati</taxon>
        <taxon>Pseudomonadota</taxon>
        <taxon>Gammaproteobacteria</taxon>
        <taxon>Pseudomonadales</taxon>
        <taxon>Pseudomonadaceae</taxon>
        <taxon>Pseudomonas</taxon>
    </lineage>
</organism>
<dbReference type="Pfam" id="PF01292">
    <property type="entry name" value="Ni_hydr_CYTB"/>
    <property type="match status" value="1"/>
</dbReference>
<dbReference type="AlphaFoldDB" id="A0A2C9EPV3"/>
<proteinExistence type="predicted"/>
<reference evidence="10" key="1">
    <citation type="journal article" date="2014" name="Genome Announc.">
        <title>Full-genome sequence of the plant growth-promoting bacterium Pseudomonas protegens CHA0.</title>
        <authorList>
            <person name="Jousset A."/>
            <person name="Schuldes J."/>
            <person name="Keel C."/>
            <person name="Maurhofer M."/>
            <person name="Daniel R."/>
            <person name="Scheu S."/>
            <person name="Thuermer A."/>
        </authorList>
    </citation>
    <scope>NUCLEOTIDE SEQUENCE [LARGE SCALE GENOMIC DNA]</scope>
    <source>
        <strain evidence="10">DSM 19095 / LMG 27888 / CFBP 6595 / CHA0</strain>
    </source>
</reference>
<dbReference type="SUPFAM" id="SSF81342">
    <property type="entry name" value="Transmembrane di-heme cytochromes"/>
    <property type="match status" value="1"/>
</dbReference>
<feature type="domain" description="Cytochrome b561 bacterial/Ni-hydrogenase" evidence="8">
    <location>
        <begin position="77"/>
        <end position="238"/>
    </location>
</feature>
<feature type="region of interest" description="Disordered" evidence="6">
    <location>
        <begin position="1"/>
        <end position="30"/>
    </location>
</feature>
<accession>A0A2C9EPV3</accession>
<evidence type="ECO:0000256" key="6">
    <source>
        <dbReference type="SAM" id="MobiDB-lite"/>
    </source>
</evidence>
<dbReference type="Proteomes" id="UP000013940">
    <property type="component" value="Chromosome"/>
</dbReference>
<protein>
    <submittedName>
        <fullName evidence="9">Cytochrome b561 family protein</fullName>
    </submittedName>
</protein>
<dbReference type="Gene3D" id="1.20.950.20">
    <property type="entry name" value="Transmembrane di-heme cytochromes, Chain C"/>
    <property type="match status" value="1"/>
</dbReference>
<dbReference type="GO" id="GO:0022904">
    <property type="term" value="P:respiratory electron transport chain"/>
    <property type="evidence" value="ECO:0007669"/>
    <property type="project" value="InterPro"/>
</dbReference>
<dbReference type="EMBL" id="CP003190">
    <property type="protein sequence ID" value="AGL85675.1"/>
    <property type="molecule type" value="Genomic_DNA"/>
</dbReference>
<feature type="transmembrane region" description="Helical" evidence="7">
    <location>
        <begin position="105"/>
        <end position="126"/>
    </location>
</feature>
<dbReference type="GO" id="GO:0009055">
    <property type="term" value="F:electron transfer activity"/>
    <property type="evidence" value="ECO:0007669"/>
    <property type="project" value="InterPro"/>
</dbReference>
<evidence type="ECO:0000256" key="7">
    <source>
        <dbReference type="SAM" id="Phobius"/>
    </source>
</evidence>
<feature type="compositionally biased region" description="Basic and acidic residues" evidence="6">
    <location>
        <begin position="51"/>
        <end position="65"/>
    </location>
</feature>
<feature type="transmembrane region" description="Helical" evidence="7">
    <location>
        <begin position="164"/>
        <end position="186"/>
    </location>
</feature>
<keyword evidence="3 7" id="KW-0812">Transmembrane</keyword>
<evidence type="ECO:0000256" key="2">
    <source>
        <dbReference type="ARBA" id="ARBA00022475"/>
    </source>
</evidence>
<evidence type="ECO:0000256" key="5">
    <source>
        <dbReference type="ARBA" id="ARBA00023136"/>
    </source>
</evidence>
<feature type="transmembrane region" description="Helical" evidence="7">
    <location>
        <begin position="80"/>
        <end position="99"/>
    </location>
</feature>
<feature type="region of interest" description="Disordered" evidence="6">
    <location>
        <begin position="46"/>
        <end position="65"/>
    </location>
</feature>
<sequence length="249" mass="28089">MHHRRTLAMAGSEGLSGTAQGPGLPDQQVQGHRRQLLRDLRLRQGQAQGRDLPRPGHRQGGEDRDQRLMPHASLRLWDPLVRLFHLSIAGVFIGNYFFNEAGDDWHVWLGYYAMAWLLLRTVWGFVGPPSARWSDFWPTRARLARHLRSLLAGRPEHRLGHSPLGALVMLLMLLALLLIGISGFLMQEVDALWGADWPLQVHETSADVLLGLVLLHLCAAIFESLQVRDNLPLSMLTGRRRPLPGSDKR</sequence>
<dbReference type="InterPro" id="IPR051542">
    <property type="entry name" value="Hydrogenase_cytochrome"/>
</dbReference>
<dbReference type="InterPro" id="IPR011577">
    <property type="entry name" value="Cyt_b561_bac/Ni-Hgenase"/>
</dbReference>
<dbReference type="GO" id="GO:0005886">
    <property type="term" value="C:plasma membrane"/>
    <property type="evidence" value="ECO:0007669"/>
    <property type="project" value="UniProtKB-SubCell"/>
</dbReference>
<name>A0A2C9EPV3_PSEPH</name>
<dbReference type="KEGG" id="pprc:PFLCHA0_c39090"/>
<evidence type="ECO:0000256" key="4">
    <source>
        <dbReference type="ARBA" id="ARBA00022989"/>
    </source>
</evidence>
<comment type="subcellular location">
    <subcellularLocation>
        <location evidence="1">Cell membrane</location>
        <topology evidence="1">Multi-pass membrane protein</topology>
    </subcellularLocation>
</comment>
<dbReference type="PANTHER" id="PTHR30485:SF2">
    <property type="entry name" value="BLL0597 PROTEIN"/>
    <property type="match status" value="1"/>
</dbReference>
<evidence type="ECO:0000259" key="8">
    <source>
        <dbReference type="Pfam" id="PF01292"/>
    </source>
</evidence>
<keyword evidence="4 7" id="KW-1133">Transmembrane helix</keyword>
<keyword evidence="2" id="KW-1003">Cell membrane</keyword>
<gene>
    <name evidence="9" type="ORF">PFLCHA0_c39090</name>
</gene>
<evidence type="ECO:0000313" key="10">
    <source>
        <dbReference type="Proteomes" id="UP000013940"/>
    </source>
</evidence>
<dbReference type="GO" id="GO:0020037">
    <property type="term" value="F:heme binding"/>
    <property type="evidence" value="ECO:0007669"/>
    <property type="project" value="TreeGrafter"/>
</dbReference>
<keyword evidence="5 7" id="KW-0472">Membrane</keyword>
<evidence type="ECO:0000256" key="1">
    <source>
        <dbReference type="ARBA" id="ARBA00004651"/>
    </source>
</evidence>
<dbReference type="PANTHER" id="PTHR30485">
    <property type="entry name" value="NI/FE-HYDROGENASE 1 B-TYPE CYTOCHROME SUBUNIT"/>
    <property type="match status" value="1"/>
</dbReference>
<dbReference type="eggNOG" id="COG3658">
    <property type="taxonomic scope" value="Bacteria"/>
</dbReference>
<dbReference type="InterPro" id="IPR016174">
    <property type="entry name" value="Di-haem_cyt_TM"/>
</dbReference>
<dbReference type="HOGENOM" id="CLU_078451_2_2_6"/>
<evidence type="ECO:0000256" key="3">
    <source>
        <dbReference type="ARBA" id="ARBA00022692"/>
    </source>
</evidence>